<dbReference type="CDD" id="cd01836">
    <property type="entry name" value="FeeA_FeeB_like"/>
    <property type="match status" value="1"/>
</dbReference>
<name>A0AAE3GF55_9PSEU</name>
<feature type="domain" description="SGNH hydrolase-type esterase" evidence="1">
    <location>
        <begin position="55"/>
        <end position="235"/>
    </location>
</feature>
<dbReference type="InterPro" id="IPR013830">
    <property type="entry name" value="SGNH_hydro"/>
</dbReference>
<evidence type="ECO:0000259" key="1">
    <source>
        <dbReference type="Pfam" id="PF13472"/>
    </source>
</evidence>
<dbReference type="InterPro" id="IPR036514">
    <property type="entry name" value="SGNH_hydro_sf"/>
</dbReference>
<dbReference type="EMBL" id="JAMTCK010000004">
    <property type="protein sequence ID" value="MCP2165013.1"/>
    <property type="molecule type" value="Genomic_DNA"/>
</dbReference>
<dbReference type="InterPro" id="IPR051532">
    <property type="entry name" value="Ester_Hydrolysis_Enzymes"/>
</dbReference>
<dbReference type="PANTHER" id="PTHR30383:SF24">
    <property type="entry name" value="THIOESTERASE 1_PROTEASE 1_LYSOPHOSPHOLIPASE L1"/>
    <property type="match status" value="1"/>
</dbReference>
<dbReference type="AlphaFoldDB" id="A0AAE3GF55"/>
<dbReference type="SUPFAM" id="SSF52266">
    <property type="entry name" value="SGNH hydrolase"/>
    <property type="match status" value="1"/>
</dbReference>
<reference evidence="2" key="1">
    <citation type="submission" date="2022-06" db="EMBL/GenBank/DDBJ databases">
        <title>Genomic Encyclopedia of Archaeal and Bacterial Type Strains, Phase II (KMG-II): from individual species to whole genera.</title>
        <authorList>
            <person name="Goeker M."/>
        </authorList>
    </citation>
    <scope>NUCLEOTIDE SEQUENCE</scope>
    <source>
        <strain evidence="2">DSM 43935</strain>
    </source>
</reference>
<proteinExistence type="predicted"/>
<organism evidence="2 3">
    <name type="scientific">Goodfellowiella coeruleoviolacea</name>
    <dbReference type="NCBI Taxonomy" id="334858"/>
    <lineage>
        <taxon>Bacteria</taxon>
        <taxon>Bacillati</taxon>
        <taxon>Actinomycetota</taxon>
        <taxon>Actinomycetes</taxon>
        <taxon>Pseudonocardiales</taxon>
        <taxon>Pseudonocardiaceae</taxon>
        <taxon>Goodfellowiella</taxon>
    </lineage>
</organism>
<dbReference type="Gene3D" id="3.40.50.1110">
    <property type="entry name" value="SGNH hydrolase"/>
    <property type="match status" value="1"/>
</dbReference>
<evidence type="ECO:0000313" key="3">
    <source>
        <dbReference type="Proteomes" id="UP001206128"/>
    </source>
</evidence>
<dbReference type="Pfam" id="PF13472">
    <property type="entry name" value="Lipase_GDSL_2"/>
    <property type="match status" value="1"/>
</dbReference>
<keyword evidence="3" id="KW-1185">Reference proteome</keyword>
<protein>
    <submittedName>
        <fullName evidence="2">Lysophospholipase L1</fullName>
    </submittedName>
</protein>
<dbReference type="Proteomes" id="UP001206128">
    <property type="component" value="Unassembled WGS sequence"/>
</dbReference>
<comment type="caution">
    <text evidence="2">The sequence shown here is derived from an EMBL/GenBank/DDBJ whole genome shotgun (WGS) entry which is preliminary data.</text>
</comment>
<dbReference type="GO" id="GO:0004622">
    <property type="term" value="F:phosphatidylcholine lysophospholipase activity"/>
    <property type="evidence" value="ECO:0007669"/>
    <property type="project" value="TreeGrafter"/>
</dbReference>
<sequence>MTEYAMRLAQPANLLLLPVLLAQGGLVRRRTPRLPEAEADTGLVAGSGPVLRLAVLGDSLAAGVGVAHNSAGLAGQLAARVAASTGRAVSWRVAARTGATALSTARELTGRLVDPSTRWRPDIVVVSVGINDLLAYRRVRAWRADLTALLHAVRSRVGAAVPVLALGIPPLRRFPALPQPLRGVFAVRAGLMDRVLARTCAGLDVGHVPLPAARISDSTEFFATDRFHPSAVGYRELAAELTAPVLARVPAARGA</sequence>
<dbReference type="PANTHER" id="PTHR30383">
    <property type="entry name" value="THIOESTERASE 1/PROTEASE 1/LYSOPHOSPHOLIPASE L1"/>
    <property type="match status" value="1"/>
</dbReference>
<dbReference type="RefSeq" id="WP_253769424.1">
    <property type="nucleotide sequence ID" value="NZ_JAMTCK010000004.1"/>
</dbReference>
<evidence type="ECO:0000313" key="2">
    <source>
        <dbReference type="EMBL" id="MCP2165013.1"/>
    </source>
</evidence>
<accession>A0AAE3GF55</accession>
<gene>
    <name evidence="2" type="ORF">LX83_001862</name>
</gene>